<evidence type="ECO:0000256" key="5">
    <source>
        <dbReference type="PROSITE-ProRule" id="PRU00108"/>
    </source>
</evidence>
<feature type="DNA-binding region" description="Homeobox" evidence="5">
    <location>
        <begin position="183"/>
        <end position="242"/>
    </location>
</feature>
<keyword evidence="4 5" id="KW-0539">Nucleus</keyword>
<dbReference type="PROSITE" id="PS00027">
    <property type="entry name" value="HOMEOBOX_1"/>
    <property type="match status" value="1"/>
</dbReference>
<evidence type="ECO:0000313" key="9">
    <source>
        <dbReference type="EMBL" id="VVC32828.1"/>
    </source>
</evidence>
<dbReference type="InterPro" id="IPR001356">
    <property type="entry name" value="HD"/>
</dbReference>
<feature type="region of interest" description="Disordered" evidence="7">
    <location>
        <begin position="273"/>
        <end position="292"/>
    </location>
</feature>
<dbReference type="PANTHER" id="PTHR45664:SF20">
    <property type="entry name" value="AGAP001560-PA"/>
    <property type="match status" value="1"/>
</dbReference>
<protein>
    <submittedName>
        <fullName evidence="9">Homeobox domain, metazoa,Homeobox domain,Homeobox domain-like,Homeobox, conserved site</fullName>
    </submittedName>
</protein>
<comment type="subcellular location">
    <subcellularLocation>
        <location evidence="1 5 6">Nucleus</location>
    </subcellularLocation>
</comment>
<organism evidence="9 10">
    <name type="scientific">Cinara cedri</name>
    <dbReference type="NCBI Taxonomy" id="506608"/>
    <lineage>
        <taxon>Eukaryota</taxon>
        <taxon>Metazoa</taxon>
        <taxon>Ecdysozoa</taxon>
        <taxon>Arthropoda</taxon>
        <taxon>Hexapoda</taxon>
        <taxon>Insecta</taxon>
        <taxon>Pterygota</taxon>
        <taxon>Neoptera</taxon>
        <taxon>Paraneoptera</taxon>
        <taxon>Hemiptera</taxon>
        <taxon>Sternorrhyncha</taxon>
        <taxon>Aphidomorpha</taxon>
        <taxon>Aphidoidea</taxon>
        <taxon>Aphididae</taxon>
        <taxon>Lachninae</taxon>
        <taxon>Cinara</taxon>
    </lineage>
</organism>
<dbReference type="CDD" id="cd00086">
    <property type="entry name" value="homeodomain"/>
    <property type="match status" value="1"/>
</dbReference>
<feature type="region of interest" description="Disordered" evidence="7">
    <location>
        <begin position="238"/>
        <end position="263"/>
    </location>
</feature>
<evidence type="ECO:0000256" key="1">
    <source>
        <dbReference type="ARBA" id="ARBA00004123"/>
    </source>
</evidence>
<sequence>MDSARTPPVTAVTSCSTKKTMSRSFLIDSLIGGINRPAVSAAAAAAAAAAVPYHPQLSEYIQFLNRTAAAAAAYGYQSPASVAFPSAAATVAGPRYFGYPMGDGGDVAGYGKYHPRPESTTVVKPVAVVATGPGQRNKHHGRNPAKKRTADEMTSYEPVDHVVGSGADPLRDNGESDTDSGSSKRIRTAFTSNQLLELEREFANNMYLSRLRRIEIANCLRLSEKQVKIWFQNRRVKHKKEDGPGSGGVNSKQSPSPSASLAGAAACCNCPKSRHRSPGPDGGAFGCRTDAGDADDRCLAVYRADAD</sequence>
<evidence type="ECO:0000256" key="6">
    <source>
        <dbReference type="RuleBase" id="RU000682"/>
    </source>
</evidence>
<dbReference type="GO" id="GO:0000978">
    <property type="term" value="F:RNA polymerase II cis-regulatory region sequence-specific DNA binding"/>
    <property type="evidence" value="ECO:0007669"/>
    <property type="project" value="TreeGrafter"/>
</dbReference>
<dbReference type="PROSITE" id="PS50071">
    <property type="entry name" value="HOMEOBOX_2"/>
    <property type="match status" value="1"/>
</dbReference>
<dbReference type="Pfam" id="PF00046">
    <property type="entry name" value="Homeodomain"/>
    <property type="match status" value="1"/>
</dbReference>
<evidence type="ECO:0000256" key="2">
    <source>
        <dbReference type="ARBA" id="ARBA00023125"/>
    </source>
</evidence>
<evidence type="ECO:0000256" key="4">
    <source>
        <dbReference type="ARBA" id="ARBA00023242"/>
    </source>
</evidence>
<feature type="compositionally biased region" description="Low complexity" evidence="7">
    <location>
        <begin position="254"/>
        <end position="263"/>
    </location>
</feature>
<dbReference type="SMART" id="SM00389">
    <property type="entry name" value="HOX"/>
    <property type="match status" value="1"/>
</dbReference>
<dbReference type="SUPFAM" id="SSF46689">
    <property type="entry name" value="Homeodomain-like"/>
    <property type="match status" value="1"/>
</dbReference>
<dbReference type="GO" id="GO:0005634">
    <property type="term" value="C:nucleus"/>
    <property type="evidence" value="ECO:0007669"/>
    <property type="project" value="UniProtKB-SubCell"/>
</dbReference>
<dbReference type="Proteomes" id="UP000325440">
    <property type="component" value="Unassembled WGS sequence"/>
</dbReference>
<keyword evidence="2 5" id="KW-0238">DNA-binding</keyword>
<feature type="region of interest" description="Disordered" evidence="7">
    <location>
        <begin position="132"/>
        <end position="186"/>
    </location>
</feature>
<name>A0A5E4MTU6_9HEMI</name>
<dbReference type="AlphaFoldDB" id="A0A5E4MTU6"/>
<evidence type="ECO:0000313" key="10">
    <source>
        <dbReference type="Proteomes" id="UP000325440"/>
    </source>
</evidence>
<dbReference type="InterPro" id="IPR009057">
    <property type="entry name" value="Homeodomain-like_sf"/>
</dbReference>
<evidence type="ECO:0000256" key="7">
    <source>
        <dbReference type="SAM" id="MobiDB-lite"/>
    </source>
</evidence>
<keyword evidence="10" id="KW-1185">Reference proteome</keyword>
<keyword evidence="3 5" id="KW-0371">Homeobox</keyword>
<dbReference type="GO" id="GO:0000981">
    <property type="term" value="F:DNA-binding transcription factor activity, RNA polymerase II-specific"/>
    <property type="evidence" value="ECO:0007669"/>
    <property type="project" value="InterPro"/>
</dbReference>
<dbReference type="InterPro" id="IPR017970">
    <property type="entry name" value="Homeobox_CS"/>
</dbReference>
<dbReference type="PRINTS" id="PR00024">
    <property type="entry name" value="HOMEOBOX"/>
</dbReference>
<dbReference type="EMBL" id="CABPRJ010000959">
    <property type="protein sequence ID" value="VVC32828.1"/>
    <property type="molecule type" value="Genomic_DNA"/>
</dbReference>
<evidence type="ECO:0000256" key="3">
    <source>
        <dbReference type="ARBA" id="ARBA00023155"/>
    </source>
</evidence>
<dbReference type="InterPro" id="IPR020479">
    <property type="entry name" value="HD_metazoa"/>
</dbReference>
<reference evidence="9 10" key="1">
    <citation type="submission" date="2019-08" db="EMBL/GenBank/DDBJ databases">
        <authorList>
            <person name="Alioto T."/>
            <person name="Alioto T."/>
            <person name="Gomez Garrido J."/>
        </authorList>
    </citation>
    <scope>NUCLEOTIDE SEQUENCE [LARGE SCALE GENOMIC DNA]</scope>
</reference>
<gene>
    <name evidence="9" type="ORF">CINCED_3A011517</name>
</gene>
<dbReference type="OrthoDB" id="6159439at2759"/>
<dbReference type="Gene3D" id="1.10.10.60">
    <property type="entry name" value="Homeodomain-like"/>
    <property type="match status" value="1"/>
</dbReference>
<dbReference type="PANTHER" id="PTHR45664">
    <property type="entry name" value="PROTEIN ZERKNUELLT 1-RELATED"/>
    <property type="match status" value="1"/>
</dbReference>
<feature type="compositionally biased region" description="Basic residues" evidence="7">
    <location>
        <begin position="136"/>
        <end position="147"/>
    </location>
</feature>
<accession>A0A5E4MTU6</accession>
<feature type="domain" description="Homeobox" evidence="8">
    <location>
        <begin position="181"/>
        <end position="241"/>
    </location>
</feature>
<evidence type="ECO:0000259" key="8">
    <source>
        <dbReference type="PROSITE" id="PS50071"/>
    </source>
</evidence>
<proteinExistence type="predicted"/>